<evidence type="ECO:0000256" key="1">
    <source>
        <dbReference type="SAM" id="SignalP"/>
    </source>
</evidence>
<feature type="chain" id="PRO_5004215464" evidence="1">
    <location>
        <begin position="27"/>
        <end position="857"/>
    </location>
</feature>
<reference evidence="3 4" key="1">
    <citation type="journal article" date="2005" name="Nucleic Acids Res.">
        <title>Genomic blueprint of Hahella chejuensis, a marine microbe producing an algicidal agent.</title>
        <authorList>
            <person name="Jeong H."/>
            <person name="Yim J.H."/>
            <person name="Lee C."/>
            <person name="Choi S.-H."/>
            <person name="Park Y.K."/>
            <person name="Yoon S.H."/>
            <person name="Hur C.-G."/>
            <person name="Kang H.-Y."/>
            <person name="Kim D."/>
            <person name="Lee H.H."/>
            <person name="Park K.H."/>
            <person name="Park S.-H."/>
            <person name="Park H.-S."/>
            <person name="Lee H.K."/>
            <person name="Oh T.K."/>
            <person name="Kim J.F."/>
        </authorList>
    </citation>
    <scope>NUCLEOTIDE SEQUENCE [LARGE SCALE GENOMIC DNA]</scope>
    <source>
        <strain evidence="3 4">KCTC 2396</strain>
    </source>
</reference>
<sequence length="857" mass="91612">MTLRLRSLLSSTLFLLLNCIASVSLAATAVNDSYIVDPGDGQEKLVVTYNDTIDISTQEAINAAKITSVSALSNSSAGSVAIDTDDNLSVNFVPNPSFSGTVTFTYTLQDIRGASTATVTVDLTVEAGSLQALDDKYLAGREAITIFPLENDVKPSGNPSEFTIDTPEQGSLTQLSGISGLYKYTPPSDLTEPTDVVINYTVTYEGVGSSTATVTISVDPDSEPLLAGAKDEEQEQLAGVLQAACDANSAGIVRETDSTFEATCNALAALSDSERSDALEQILLRQIGAQAGAMKEAAASQVKSLGDRLSNLRNGSTGLSLIGLRTEVQGQNFSVGKLLGVTGTGGGAGDDDLMFADNRLGVFISGSLIFGDADAHGDQRAYDYDAQQLLAGVDYRFTNKLILGLSAGYTTTESEENNSVTKLETDTWNLAFYGNYYPRDNWYFDWIAGYGGVSIDSTRAVNFPGVTSTSKGDTDGDQWNAAMGTGINYQVQQWQVDAFLNIEYRTVNVDAYSESNDAGLGLDVMEYSTDLMTGTLGARVSQALSYDFGVLIPQLELAFVNELKNDPTEIEAQLSIFPEAGSFKLQTEEADKTYMNAGLSLTGVFKSGTSAYVRYGTDFARDNLSTDVWQAGVRMELGGPQAESGVFHTLEGQSIAPGIMVGTLGAGVSVTIPLHDLSWNMRGMINGFSHSVDRSLDDVDYDIDIDLESYGLIMDWHPFEGGFRVSGGLFSNRNEFTGTATPTENVEIGDFTFTPEQVGTLHAKIDYDRAISPYLGIGWGNAVAPTKGWGFNADLGVLFTDTAQAHLSADSPAADANPALKAQLESELAKEEDNINNDDLDNAKYWPVIAIGVTYQF</sequence>
<dbReference type="Pfam" id="PF17963">
    <property type="entry name" value="Big_9"/>
    <property type="match status" value="2"/>
</dbReference>
<evidence type="ECO:0000313" key="4">
    <source>
        <dbReference type="Proteomes" id="UP000000238"/>
    </source>
</evidence>
<dbReference type="OrthoDB" id="517121at2"/>
<dbReference type="PROSITE" id="PS51208">
    <property type="entry name" value="AUTOTRANSPORTER"/>
    <property type="match status" value="1"/>
</dbReference>
<dbReference type="AlphaFoldDB" id="Q2SEH7"/>
<dbReference type="Gene3D" id="2.40.128.130">
    <property type="entry name" value="Autotransporter beta-domain"/>
    <property type="match status" value="1"/>
</dbReference>
<dbReference type="Pfam" id="PF03797">
    <property type="entry name" value="Autotransporter"/>
    <property type="match status" value="1"/>
</dbReference>
<proteinExistence type="predicted"/>
<feature type="signal peptide" evidence="1">
    <location>
        <begin position="1"/>
        <end position="26"/>
    </location>
</feature>
<dbReference type="Gene3D" id="2.40.160.170">
    <property type="match status" value="1"/>
</dbReference>
<dbReference type="InterPro" id="IPR036709">
    <property type="entry name" value="Autotransporte_beta_dom_sf"/>
</dbReference>
<accession>Q2SEH7</accession>
<dbReference type="HOGENOM" id="CLU_333387_0_0_6"/>
<evidence type="ECO:0000259" key="2">
    <source>
        <dbReference type="PROSITE" id="PS51208"/>
    </source>
</evidence>
<keyword evidence="4" id="KW-1185">Reference proteome</keyword>
<dbReference type="eggNOG" id="COG4625">
    <property type="taxonomic scope" value="Bacteria"/>
</dbReference>
<organism evidence="3 4">
    <name type="scientific">Hahella chejuensis (strain KCTC 2396)</name>
    <dbReference type="NCBI Taxonomy" id="349521"/>
    <lineage>
        <taxon>Bacteria</taxon>
        <taxon>Pseudomonadati</taxon>
        <taxon>Pseudomonadota</taxon>
        <taxon>Gammaproteobacteria</taxon>
        <taxon>Oceanospirillales</taxon>
        <taxon>Hahellaceae</taxon>
        <taxon>Hahella</taxon>
    </lineage>
</organism>
<dbReference type="Gene3D" id="2.60.40.3440">
    <property type="match status" value="1"/>
</dbReference>
<keyword evidence="1" id="KW-0732">Signal</keyword>
<gene>
    <name evidence="3" type="ordered locus">HCH_04240</name>
</gene>
<feature type="domain" description="Autotransporter" evidence="2">
    <location>
        <begin position="355"/>
        <end position="637"/>
    </location>
</feature>
<evidence type="ECO:0000313" key="3">
    <source>
        <dbReference type="EMBL" id="ABC30947.1"/>
    </source>
</evidence>
<dbReference type="EMBL" id="CP000155">
    <property type="protein sequence ID" value="ABC30947.1"/>
    <property type="molecule type" value="Genomic_DNA"/>
</dbReference>
<dbReference type="SMART" id="SM00869">
    <property type="entry name" value="Autotransporter"/>
    <property type="match status" value="1"/>
</dbReference>
<dbReference type="KEGG" id="hch:HCH_04240"/>
<dbReference type="RefSeq" id="WP_011398014.1">
    <property type="nucleotide sequence ID" value="NC_007645.1"/>
</dbReference>
<protein>
    <submittedName>
        <fullName evidence="3">Uncharacterized protein with a C-terminal OMP (Outer membrane protein) domain</fullName>
    </submittedName>
</protein>
<dbReference type="InterPro" id="IPR005546">
    <property type="entry name" value="Autotransporte_beta"/>
</dbReference>
<name>Q2SEH7_HAHCH</name>
<dbReference type="STRING" id="349521.HCH_04240"/>
<dbReference type="SUPFAM" id="SSF103515">
    <property type="entry name" value="Autotransporter"/>
    <property type="match status" value="1"/>
</dbReference>
<dbReference type="Proteomes" id="UP000000238">
    <property type="component" value="Chromosome"/>
</dbReference>